<keyword evidence="1" id="KW-0677">Repeat</keyword>
<keyword evidence="3" id="KW-1185">Reference proteome</keyword>
<sequence length="384" mass="41376">MSDMRLPPVSANWNAAIRSCATALRWDVALVLLEGLVASGLQADVMSFTSLLGGCGTPSTWSMAQSVLAHMQSEAIEGDIVSANAAGNVCAQGGRWENAWSLFEDSCRQSIQADQGLVSAILSGTRADEDPQSWIFAVDLLGGMEDRVKTCGGNPNAPQLRSAWQSVRRWQEALVLFDALPCRRFPPDGFAHVAGLASKRRGSWSSAGRLLHSLQDRWVEATVHSHGAAMSLLARDGHWQKSLDFLSCGHARRMALTVSAAKSSAVNACKEVGDWSQALSLLWEMSTSDEKILQFSWGAAISACRSEWILAAELLCKMFTASLQVEMVSSTAAAAAALAESWRIAVSMLSSSHRLRMDMDEKSFFAGVQRTAEQPAVHGRAGGF</sequence>
<protein>
    <recommendedName>
        <fullName evidence="4">Pentatricopeptide repeat-containing protein, chloroplastic</fullName>
    </recommendedName>
</protein>
<dbReference type="PANTHER" id="PTHR47447">
    <property type="entry name" value="OS03G0856100 PROTEIN"/>
    <property type="match status" value="1"/>
</dbReference>
<comment type="caution">
    <text evidence="2">The sequence shown here is derived from an EMBL/GenBank/DDBJ whole genome shotgun (WGS) entry which is preliminary data.</text>
</comment>
<dbReference type="InterPro" id="IPR011990">
    <property type="entry name" value="TPR-like_helical_dom_sf"/>
</dbReference>
<evidence type="ECO:0000256" key="1">
    <source>
        <dbReference type="ARBA" id="ARBA00022737"/>
    </source>
</evidence>
<organism evidence="2 3">
    <name type="scientific">Durusdinium trenchii</name>
    <dbReference type="NCBI Taxonomy" id="1381693"/>
    <lineage>
        <taxon>Eukaryota</taxon>
        <taxon>Sar</taxon>
        <taxon>Alveolata</taxon>
        <taxon>Dinophyceae</taxon>
        <taxon>Suessiales</taxon>
        <taxon>Symbiodiniaceae</taxon>
        <taxon>Durusdinium</taxon>
    </lineage>
</organism>
<accession>A0ABP0PEF0</accession>
<evidence type="ECO:0000313" key="2">
    <source>
        <dbReference type="EMBL" id="CAK9073429.1"/>
    </source>
</evidence>
<name>A0ABP0PEF0_9DINO</name>
<evidence type="ECO:0000313" key="3">
    <source>
        <dbReference type="Proteomes" id="UP001642484"/>
    </source>
</evidence>
<evidence type="ECO:0008006" key="4">
    <source>
        <dbReference type="Google" id="ProtNLM"/>
    </source>
</evidence>
<dbReference type="EMBL" id="CAXAMN010022884">
    <property type="protein sequence ID" value="CAK9073429.1"/>
    <property type="molecule type" value="Genomic_DNA"/>
</dbReference>
<gene>
    <name evidence="2" type="ORF">CCMP2556_LOCUS36156</name>
</gene>
<proteinExistence type="predicted"/>
<dbReference type="PANTHER" id="PTHR47447:SF17">
    <property type="entry name" value="OS12G0638900 PROTEIN"/>
    <property type="match status" value="1"/>
</dbReference>
<reference evidence="2 3" key="1">
    <citation type="submission" date="2024-02" db="EMBL/GenBank/DDBJ databases">
        <authorList>
            <person name="Chen Y."/>
            <person name="Shah S."/>
            <person name="Dougan E. K."/>
            <person name="Thang M."/>
            <person name="Chan C."/>
        </authorList>
    </citation>
    <scope>NUCLEOTIDE SEQUENCE [LARGE SCALE GENOMIC DNA]</scope>
</reference>
<dbReference type="Gene3D" id="1.25.40.10">
    <property type="entry name" value="Tetratricopeptide repeat domain"/>
    <property type="match status" value="2"/>
</dbReference>
<dbReference type="Proteomes" id="UP001642484">
    <property type="component" value="Unassembled WGS sequence"/>
</dbReference>